<accession>A0A563VL19</accession>
<gene>
    <name evidence="1" type="ORF">H1P_1350014</name>
</gene>
<dbReference type="InterPro" id="IPR009003">
    <property type="entry name" value="Peptidase_S1_PA"/>
</dbReference>
<evidence type="ECO:0000313" key="1">
    <source>
        <dbReference type="EMBL" id="VEP12129.1"/>
    </source>
</evidence>
<dbReference type="Proteomes" id="UP000320055">
    <property type="component" value="Unassembled WGS sequence"/>
</dbReference>
<name>A0A563VL19_9CYAN</name>
<organism evidence="1 2">
    <name type="scientific">Hyella patelloides LEGE 07179</name>
    <dbReference type="NCBI Taxonomy" id="945734"/>
    <lineage>
        <taxon>Bacteria</taxon>
        <taxon>Bacillati</taxon>
        <taxon>Cyanobacteriota</taxon>
        <taxon>Cyanophyceae</taxon>
        <taxon>Pleurocapsales</taxon>
        <taxon>Hyellaceae</taxon>
        <taxon>Hyella</taxon>
    </lineage>
</organism>
<dbReference type="SUPFAM" id="SSF50494">
    <property type="entry name" value="Trypsin-like serine proteases"/>
    <property type="match status" value="1"/>
</dbReference>
<dbReference type="RefSeq" id="WP_144870012.1">
    <property type="nucleotide sequence ID" value="NZ_LR213887.1"/>
</dbReference>
<proteinExistence type="predicted"/>
<dbReference type="Gene3D" id="2.40.10.10">
    <property type="entry name" value="Trypsin-like serine proteases"/>
    <property type="match status" value="2"/>
</dbReference>
<dbReference type="Pfam" id="PF13365">
    <property type="entry name" value="Trypsin_2"/>
    <property type="match status" value="1"/>
</dbReference>
<evidence type="ECO:0000313" key="2">
    <source>
        <dbReference type="Proteomes" id="UP000320055"/>
    </source>
</evidence>
<dbReference type="EMBL" id="CAACVJ010000041">
    <property type="protein sequence ID" value="VEP12129.1"/>
    <property type="molecule type" value="Genomic_DNA"/>
</dbReference>
<reference evidence="1 2" key="1">
    <citation type="submission" date="2019-01" db="EMBL/GenBank/DDBJ databases">
        <authorList>
            <person name="Brito A."/>
        </authorList>
    </citation>
    <scope>NUCLEOTIDE SEQUENCE [LARGE SCALE GENOMIC DNA]</scope>
    <source>
        <strain evidence="1">1</strain>
    </source>
</reference>
<dbReference type="OrthoDB" id="581250at2"/>
<sequence>MKWFSPSHKTTRKPLSKKKQRTLSLCLVKVIVCPFIGSLILSGDVPQWQPKTLASIPSELVEAKVNQIAANITVRIYGENFLGSGVILHNQDREYVVLTNQHVLRAGKAPFRIQTPNGKIYQSEVLTPENSSQDDLALLSFKSDRDQYKTAKTGDYSQLQEGELIFAAGFPMSGTEQLTKTPTALGLTFTTGQVATVLDKPLQEGYQIAYTNNIQRGMSGGPLLNQQGKLVGVNGKQAYPLWEAPDFYEDNSQPCEPLQKLITRSSLAIPVEKALALASQANFTINSSDENSLELSQNDFIFSTIPKENSSFVEIEAEKISDKSCQ</sequence>
<dbReference type="PANTHER" id="PTHR43019">
    <property type="entry name" value="SERINE ENDOPROTEASE DEGS"/>
    <property type="match status" value="1"/>
</dbReference>
<dbReference type="InterPro" id="IPR043504">
    <property type="entry name" value="Peptidase_S1_PA_chymotrypsin"/>
</dbReference>
<protein>
    <submittedName>
        <fullName evidence="1">Peptidase S1 and S6 chymotrypsin/Hap</fullName>
    </submittedName>
</protein>
<dbReference type="PANTHER" id="PTHR43019:SF23">
    <property type="entry name" value="PROTEASE DO-LIKE 5, CHLOROPLASTIC"/>
    <property type="match status" value="1"/>
</dbReference>
<keyword evidence="2" id="KW-1185">Reference proteome</keyword>
<dbReference type="AlphaFoldDB" id="A0A563VL19"/>